<comment type="caution">
    <text evidence="2">The sequence shown here is derived from an EMBL/GenBank/DDBJ whole genome shotgun (WGS) entry which is preliminary data.</text>
</comment>
<dbReference type="Proteomes" id="UP001313282">
    <property type="component" value="Unassembled WGS sequence"/>
</dbReference>
<feature type="compositionally biased region" description="Basic residues" evidence="1">
    <location>
        <begin position="586"/>
        <end position="599"/>
    </location>
</feature>
<proteinExistence type="predicted"/>
<feature type="region of interest" description="Disordered" evidence="1">
    <location>
        <begin position="450"/>
        <end position="502"/>
    </location>
</feature>
<name>A0AAN8RM74_9PEZI</name>
<feature type="compositionally biased region" description="Acidic residues" evidence="1">
    <location>
        <begin position="556"/>
        <end position="565"/>
    </location>
</feature>
<keyword evidence="3" id="KW-1185">Reference proteome</keyword>
<feature type="compositionally biased region" description="Basic residues" evidence="1">
    <location>
        <begin position="538"/>
        <end position="549"/>
    </location>
</feature>
<dbReference type="AlphaFoldDB" id="A0AAN8RM74"/>
<feature type="compositionally biased region" description="Acidic residues" evidence="1">
    <location>
        <begin position="620"/>
        <end position="629"/>
    </location>
</feature>
<evidence type="ECO:0000313" key="3">
    <source>
        <dbReference type="Proteomes" id="UP001313282"/>
    </source>
</evidence>
<evidence type="ECO:0000313" key="2">
    <source>
        <dbReference type="EMBL" id="KAK6356337.1"/>
    </source>
</evidence>
<evidence type="ECO:0000256" key="1">
    <source>
        <dbReference type="SAM" id="MobiDB-lite"/>
    </source>
</evidence>
<feature type="compositionally biased region" description="Polar residues" evidence="1">
    <location>
        <begin position="451"/>
        <end position="464"/>
    </location>
</feature>
<dbReference type="EMBL" id="JAVHNR010000001">
    <property type="protein sequence ID" value="KAK6356337.1"/>
    <property type="molecule type" value="Genomic_DNA"/>
</dbReference>
<sequence length="646" mass="71594">MDPNPLSVTIPSEPLGWWAHSKIANWRRFVDVAGIKDADPKDLSIFDWKIIFEIALRSSTWRLCPSMAFGEFCEIPIFGTIQEVDFVTGKAVFRLHPSTTVPLIRQHAKYVSSRRKSLPLKQAVEILQAFERRIDVMQIRLHAGVLDATDGTPGADFPKYASSRSARKSVKDMLSIVLKETGLRKVILDAFVEIQPSIPSFVFGPCRSLGGGSLGGVRTTHSTPSPLLLPAQFPLNELHSLISENQPRRYRQAEPGIRPSPHCLFQQRQTSSLTPPGQSKKRAYTPLIKTSAIKSSRPGATGSSPLTSEIKWSDPPSPSSASHNRRGSRKSPSVCPSTDSGIDINTPTPRAASSPQQIPAKLVQGGKEPTFTIIPDGRSSALPSSSNKTTLKVKRVSLNNDELAIYRMDSSFAPVTRQQAAIELKKTPRSVVGVGRVRIVGELTPRELVSVQRNSPGTSKNTDGYENGWYNEDMQPNHPQEQGGTGETEDGEMEEGGLAHQRGFYPSGALGVNANAVFGINRFGISTLNPGRDSKEIRKGKKKRKRQEKKTHIPDDYTDEEDFIPDSDTPTIELLCDSENSEDHRNRKYRRRERKKLKAEKRERMEAMERLDQGTAMLDPELEEGEVLEAAENTKETTDGVIMELD</sequence>
<accession>A0AAN8RM74</accession>
<protein>
    <submittedName>
        <fullName evidence="2">Uncharacterized protein</fullName>
    </submittedName>
</protein>
<organism evidence="2 3">
    <name type="scientific">Orbilia javanica</name>
    <dbReference type="NCBI Taxonomy" id="47235"/>
    <lineage>
        <taxon>Eukaryota</taxon>
        <taxon>Fungi</taxon>
        <taxon>Dikarya</taxon>
        <taxon>Ascomycota</taxon>
        <taxon>Pezizomycotina</taxon>
        <taxon>Orbiliomycetes</taxon>
        <taxon>Orbiliales</taxon>
        <taxon>Orbiliaceae</taxon>
        <taxon>Orbilia</taxon>
    </lineage>
</organism>
<feature type="compositionally biased region" description="Polar residues" evidence="1">
    <location>
        <begin position="330"/>
        <end position="357"/>
    </location>
</feature>
<feature type="region of interest" description="Disordered" evidence="1">
    <location>
        <begin position="288"/>
        <end position="357"/>
    </location>
</feature>
<gene>
    <name evidence="2" type="ORF">TWF718_000698</name>
</gene>
<feature type="region of interest" description="Disordered" evidence="1">
    <location>
        <begin position="524"/>
        <end position="646"/>
    </location>
</feature>
<feature type="compositionally biased region" description="Basic and acidic residues" evidence="1">
    <location>
        <begin position="600"/>
        <end position="612"/>
    </location>
</feature>
<reference evidence="2 3" key="1">
    <citation type="submission" date="2019-10" db="EMBL/GenBank/DDBJ databases">
        <authorList>
            <person name="Palmer J.M."/>
        </authorList>
    </citation>
    <scope>NUCLEOTIDE SEQUENCE [LARGE SCALE GENOMIC DNA]</scope>
    <source>
        <strain evidence="2 3">TWF718</strain>
    </source>
</reference>